<evidence type="ECO:0000313" key="1">
    <source>
        <dbReference type="EMBL" id="OCT78761.1"/>
    </source>
</evidence>
<evidence type="ECO:0008006" key="3">
    <source>
        <dbReference type="Google" id="ProtNLM"/>
    </source>
</evidence>
<accession>A0A974CUK4</accession>
<dbReference type="EMBL" id="CM004475">
    <property type="protein sequence ID" value="OCT78761.1"/>
    <property type="molecule type" value="Genomic_DNA"/>
</dbReference>
<organism evidence="1 2">
    <name type="scientific">Xenopus laevis</name>
    <name type="common">African clawed frog</name>
    <dbReference type="NCBI Taxonomy" id="8355"/>
    <lineage>
        <taxon>Eukaryota</taxon>
        <taxon>Metazoa</taxon>
        <taxon>Chordata</taxon>
        <taxon>Craniata</taxon>
        <taxon>Vertebrata</taxon>
        <taxon>Euteleostomi</taxon>
        <taxon>Amphibia</taxon>
        <taxon>Batrachia</taxon>
        <taxon>Anura</taxon>
        <taxon>Pipoidea</taxon>
        <taxon>Pipidae</taxon>
        <taxon>Xenopodinae</taxon>
        <taxon>Xenopus</taxon>
        <taxon>Xenopus</taxon>
    </lineage>
</organism>
<name>A0A974CUK4_XENLA</name>
<proteinExistence type="predicted"/>
<evidence type="ECO:0000313" key="2">
    <source>
        <dbReference type="Proteomes" id="UP000694892"/>
    </source>
</evidence>
<gene>
    <name evidence="1" type="ORF">XELAEV_18029851mg</name>
</gene>
<protein>
    <recommendedName>
        <fullName evidence="3">GIY-YIG domain-containing protein</fullName>
    </recommendedName>
</protein>
<sequence>MFSFKRARSLHQLVKTDLIENEKRQPTFFGTPQKGAYPCISCHFCDVIIKGNKFNHPSKGYDIKLKDFATCHTRGVIYMLKCPCGKVYVGKTKRQRSIDNCDLEKMKYVTPISRHFKTHGHKSKKFRWLVLQVVKFPRRGEVLWIEKLNTLAPMGLNKEVSYSCFY</sequence>
<reference evidence="2" key="1">
    <citation type="journal article" date="2016" name="Nature">
        <title>Genome evolution in the allotetraploid frog Xenopus laevis.</title>
        <authorList>
            <person name="Session A.M."/>
            <person name="Uno Y."/>
            <person name="Kwon T."/>
            <person name="Chapman J.A."/>
            <person name="Toyoda A."/>
            <person name="Takahashi S."/>
            <person name="Fukui A."/>
            <person name="Hikosaka A."/>
            <person name="Suzuki A."/>
            <person name="Kondo M."/>
            <person name="van Heeringen S.J."/>
            <person name="Quigley I."/>
            <person name="Heinz S."/>
            <person name="Ogino H."/>
            <person name="Ochi H."/>
            <person name="Hellsten U."/>
            <person name="Lyons J.B."/>
            <person name="Simakov O."/>
            <person name="Putnam N."/>
            <person name="Stites J."/>
            <person name="Kuroki Y."/>
            <person name="Tanaka T."/>
            <person name="Michiue T."/>
            <person name="Watanabe M."/>
            <person name="Bogdanovic O."/>
            <person name="Lister R."/>
            <person name="Georgiou G."/>
            <person name="Paranjpe S.S."/>
            <person name="van Kruijsbergen I."/>
            <person name="Shu S."/>
            <person name="Carlson J."/>
            <person name="Kinoshita T."/>
            <person name="Ohta Y."/>
            <person name="Mawaribuchi S."/>
            <person name="Jenkins J."/>
            <person name="Grimwood J."/>
            <person name="Schmutz J."/>
            <person name="Mitros T."/>
            <person name="Mozaffari S.V."/>
            <person name="Suzuki Y."/>
            <person name="Haramoto Y."/>
            <person name="Yamamoto T.S."/>
            <person name="Takagi C."/>
            <person name="Heald R."/>
            <person name="Miller K."/>
            <person name="Haudenschild C."/>
            <person name="Kitzman J."/>
            <person name="Nakayama T."/>
            <person name="Izutsu Y."/>
            <person name="Robert J."/>
            <person name="Fortriede J."/>
            <person name="Burns K."/>
            <person name="Lotay V."/>
            <person name="Karimi K."/>
            <person name="Yasuoka Y."/>
            <person name="Dichmann D.S."/>
            <person name="Flajnik M.F."/>
            <person name="Houston D.W."/>
            <person name="Shendure J."/>
            <person name="DuPasquier L."/>
            <person name="Vize P.D."/>
            <person name="Zorn A.M."/>
            <person name="Ito M."/>
            <person name="Marcotte E.M."/>
            <person name="Wallingford J.B."/>
            <person name="Ito Y."/>
            <person name="Asashima M."/>
            <person name="Ueno N."/>
            <person name="Matsuda Y."/>
            <person name="Veenstra G.J."/>
            <person name="Fujiyama A."/>
            <person name="Harland R.M."/>
            <person name="Taira M."/>
            <person name="Rokhsar D.S."/>
        </authorList>
    </citation>
    <scope>NUCLEOTIDE SEQUENCE [LARGE SCALE GENOMIC DNA]</scope>
    <source>
        <strain evidence="2">J</strain>
    </source>
</reference>
<dbReference type="Proteomes" id="UP000694892">
    <property type="component" value="Chromosome 5S"/>
</dbReference>
<dbReference type="AlphaFoldDB" id="A0A974CUK4"/>